<comment type="subcellular location">
    <subcellularLocation>
        <location evidence="7">Membrane</location>
        <topology evidence="7">Single-pass type II membrane protein</topology>
    </subcellularLocation>
</comment>
<dbReference type="GO" id="GO:0006465">
    <property type="term" value="P:signal peptide processing"/>
    <property type="evidence" value="ECO:0007669"/>
    <property type="project" value="InterPro"/>
</dbReference>
<feature type="transmembrane region" description="Helical" evidence="7">
    <location>
        <begin position="12"/>
        <end position="32"/>
    </location>
</feature>
<feature type="active site" evidence="6">
    <location>
        <position position="38"/>
    </location>
</feature>
<keyword evidence="7" id="KW-0812">Transmembrane</keyword>
<dbReference type="SUPFAM" id="SSF51306">
    <property type="entry name" value="LexA/Signal peptidase"/>
    <property type="match status" value="1"/>
</dbReference>
<evidence type="ECO:0000256" key="1">
    <source>
        <dbReference type="ARBA" id="ARBA00000677"/>
    </source>
</evidence>
<dbReference type="PRINTS" id="PR00727">
    <property type="entry name" value="LEADERPTASE"/>
</dbReference>
<feature type="domain" description="Peptidase S26" evidence="8">
    <location>
        <begin position="8"/>
        <end position="245"/>
    </location>
</feature>
<accession>A0A4Q1KF71</accession>
<dbReference type="OrthoDB" id="9815782at2"/>
<organism evidence="9 10">
    <name type="scientific">Sphingobium fluviale</name>
    <dbReference type="NCBI Taxonomy" id="2506423"/>
    <lineage>
        <taxon>Bacteria</taxon>
        <taxon>Pseudomonadati</taxon>
        <taxon>Pseudomonadota</taxon>
        <taxon>Alphaproteobacteria</taxon>
        <taxon>Sphingomonadales</taxon>
        <taxon>Sphingomonadaceae</taxon>
        <taxon>Sphingobium</taxon>
    </lineage>
</organism>
<evidence type="ECO:0000256" key="7">
    <source>
        <dbReference type="RuleBase" id="RU362042"/>
    </source>
</evidence>
<gene>
    <name evidence="9" type="primary">lepB</name>
    <name evidence="9" type="ORF">EQG66_12400</name>
</gene>
<dbReference type="InterPro" id="IPR036286">
    <property type="entry name" value="LexA/Signal_pep-like_sf"/>
</dbReference>
<dbReference type="EMBL" id="SBKP01000013">
    <property type="protein sequence ID" value="RXR27264.1"/>
    <property type="molecule type" value="Genomic_DNA"/>
</dbReference>
<comment type="similarity">
    <text evidence="2 7">Belongs to the peptidase S26 family.</text>
</comment>
<dbReference type="InterPro" id="IPR019758">
    <property type="entry name" value="Pept_S26A_signal_pept_1_CS"/>
</dbReference>
<comment type="caution">
    <text evidence="9">The sequence shown here is derived from an EMBL/GenBank/DDBJ whole genome shotgun (WGS) entry which is preliminary data.</text>
</comment>
<dbReference type="InterPro" id="IPR019757">
    <property type="entry name" value="Pept_S26A_signal_pept_1_Lys-AS"/>
</dbReference>
<dbReference type="CDD" id="cd06530">
    <property type="entry name" value="S26_SPase_I"/>
    <property type="match status" value="1"/>
</dbReference>
<dbReference type="EC" id="3.4.21.89" evidence="3 7"/>
<protein>
    <recommendedName>
        <fullName evidence="4 7">Signal peptidase I</fullName>
        <ecNumber evidence="3 7">3.4.21.89</ecNumber>
    </recommendedName>
</protein>
<evidence type="ECO:0000256" key="5">
    <source>
        <dbReference type="ARBA" id="ARBA00022801"/>
    </source>
</evidence>
<keyword evidence="7" id="KW-0645">Protease</keyword>
<keyword evidence="7" id="KW-1133">Transmembrane helix</keyword>
<feature type="active site" evidence="6">
    <location>
        <position position="99"/>
    </location>
</feature>
<dbReference type="GO" id="GO:0009003">
    <property type="term" value="F:signal peptidase activity"/>
    <property type="evidence" value="ECO:0007669"/>
    <property type="project" value="UniProtKB-EC"/>
</dbReference>
<dbReference type="Proteomes" id="UP000290958">
    <property type="component" value="Unassembled WGS sequence"/>
</dbReference>
<evidence type="ECO:0000256" key="6">
    <source>
        <dbReference type="PIRSR" id="PIRSR600223-1"/>
    </source>
</evidence>
<dbReference type="PANTHER" id="PTHR43390:SF1">
    <property type="entry name" value="CHLOROPLAST PROCESSING PEPTIDASE"/>
    <property type="match status" value="1"/>
</dbReference>
<dbReference type="PROSITE" id="PS00761">
    <property type="entry name" value="SPASE_I_3"/>
    <property type="match status" value="1"/>
</dbReference>
<evidence type="ECO:0000256" key="3">
    <source>
        <dbReference type="ARBA" id="ARBA00013208"/>
    </source>
</evidence>
<dbReference type="GO" id="GO:0016020">
    <property type="term" value="C:membrane"/>
    <property type="evidence" value="ECO:0007669"/>
    <property type="project" value="UniProtKB-SubCell"/>
</dbReference>
<dbReference type="NCBIfam" id="TIGR02227">
    <property type="entry name" value="sigpep_I_bact"/>
    <property type="match status" value="1"/>
</dbReference>
<evidence type="ECO:0000256" key="2">
    <source>
        <dbReference type="ARBA" id="ARBA00009370"/>
    </source>
</evidence>
<keyword evidence="10" id="KW-1185">Reference proteome</keyword>
<proteinExistence type="inferred from homology"/>
<dbReference type="AlphaFoldDB" id="A0A4Q1KF71"/>
<dbReference type="RefSeq" id="WP_129404907.1">
    <property type="nucleotide sequence ID" value="NZ_SBKP01000013.1"/>
</dbReference>
<evidence type="ECO:0000256" key="4">
    <source>
        <dbReference type="ARBA" id="ARBA00019232"/>
    </source>
</evidence>
<dbReference type="InterPro" id="IPR000223">
    <property type="entry name" value="Pept_S26A_signal_pept_1"/>
</dbReference>
<evidence type="ECO:0000259" key="8">
    <source>
        <dbReference type="Pfam" id="PF10502"/>
    </source>
</evidence>
<comment type="catalytic activity">
    <reaction evidence="1 7">
        <text>Cleavage of hydrophobic, N-terminal signal or leader sequences from secreted and periplasmic proteins.</text>
        <dbReference type="EC" id="3.4.21.89"/>
    </reaction>
</comment>
<evidence type="ECO:0000313" key="10">
    <source>
        <dbReference type="Proteomes" id="UP000290958"/>
    </source>
</evidence>
<keyword evidence="5 7" id="KW-0378">Hydrolase</keyword>
<dbReference type="Gene3D" id="2.10.109.10">
    <property type="entry name" value="Umud Fragment, subunit A"/>
    <property type="match status" value="2"/>
</dbReference>
<reference evidence="10" key="1">
    <citation type="submission" date="2019-01" db="EMBL/GenBank/DDBJ databases">
        <title>Cytophagaceae bacterium strain CAR-16.</title>
        <authorList>
            <person name="Chen W.-M."/>
        </authorList>
    </citation>
    <scope>NUCLEOTIDE SEQUENCE [LARGE SCALE GENOMIC DNA]</scope>
    <source>
        <strain evidence="10">CHR27</strain>
    </source>
</reference>
<dbReference type="PROSITE" id="PS00760">
    <property type="entry name" value="SPASE_I_2"/>
    <property type="match status" value="1"/>
</dbReference>
<evidence type="ECO:0000313" key="9">
    <source>
        <dbReference type="EMBL" id="RXR27264.1"/>
    </source>
</evidence>
<dbReference type="GO" id="GO:0004252">
    <property type="term" value="F:serine-type endopeptidase activity"/>
    <property type="evidence" value="ECO:0007669"/>
    <property type="project" value="InterPro"/>
</dbReference>
<dbReference type="InterPro" id="IPR019533">
    <property type="entry name" value="Peptidase_S26"/>
</dbReference>
<keyword evidence="7" id="KW-0472">Membrane</keyword>
<dbReference type="Pfam" id="PF10502">
    <property type="entry name" value="Peptidase_S26"/>
    <property type="match status" value="1"/>
</dbReference>
<name>A0A4Q1KF71_9SPHN</name>
<sequence>MSEKSETREFITFLLKLGLFVFVLRSFIVAPFNIPSESMQPRLLIGDYLLVGKWPYGYSRYSLPFSVPLIPGRIMPSTPERGDVVVFKAPPSQNLDYIKRVIGLPGDVIAMQNGQVILNGKPVPKQRVADLVIPVSQNMIDATNAEGGLSPCYRPEFEITKDGERYCAYPRFRETLPNGKSYEVLDVDSDGAGDNRAPITVPEGHLFMMGDNRDRSADSRFPASDGGAIGLVPEENLVGRALISVFSTDGSANWFLPWTWVTAARFDRIGQGF</sequence>
<dbReference type="PANTHER" id="PTHR43390">
    <property type="entry name" value="SIGNAL PEPTIDASE I"/>
    <property type="match status" value="1"/>
</dbReference>